<dbReference type="AlphaFoldDB" id="A0A0F9R4B6"/>
<gene>
    <name evidence="1" type="ORF">LCGC14_0623120</name>
</gene>
<evidence type="ECO:0000313" key="1">
    <source>
        <dbReference type="EMBL" id="KKN51415.1"/>
    </source>
</evidence>
<dbReference type="EMBL" id="LAZR01001064">
    <property type="protein sequence ID" value="KKN51415.1"/>
    <property type="molecule type" value="Genomic_DNA"/>
</dbReference>
<name>A0A0F9R4B6_9ZZZZ</name>
<organism evidence="1">
    <name type="scientific">marine sediment metagenome</name>
    <dbReference type="NCBI Taxonomy" id="412755"/>
    <lineage>
        <taxon>unclassified sequences</taxon>
        <taxon>metagenomes</taxon>
        <taxon>ecological metagenomes</taxon>
    </lineage>
</organism>
<comment type="caution">
    <text evidence="1">The sequence shown here is derived from an EMBL/GenBank/DDBJ whole genome shotgun (WGS) entry which is preliminary data.</text>
</comment>
<proteinExistence type="predicted"/>
<accession>A0A0F9R4B6</accession>
<protein>
    <submittedName>
        <fullName evidence="1">Uncharacterized protein</fullName>
    </submittedName>
</protein>
<reference evidence="1" key="1">
    <citation type="journal article" date="2015" name="Nature">
        <title>Complex archaea that bridge the gap between prokaryotes and eukaryotes.</title>
        <authorList>
            <person name="Spang A."/>
            <person name="Saw J.H."/>
            <person name="Jorgensen S.L."/>
            <person name="Zaremba-Niedzwiedzka K."/>
            <person name="Martijn J."/>
            <person name="Lind A.E."/>
            <person name="van Eijk R."/>
            <person name="Schleper C."/>
            <person name="Guy L."/>
            <person name="Ettema T.J."/>
        </authorList>
    </citation>
    <scope>NUCLEOTIDE SEQUENCE</scope>
</reference>
<sequence>MVRVHGRKTRVWVDGFNLTGDTTNLAVAANGNPVGVETFGEDRKHQILGQQEVVATQQGLFDDDASVSAAAVLAAREGSDVIFSALYGTAEFDYGWGGTASPLRSHAVTSPLAGAVTVSAEYGGPLHPMRNLVPEGLNSGDGNKLDGVVGSNAGAIGVLQCEGVTQSGTVKIQHSVTGTSAWGDLVDFGDVTDRVALFGSASGTVRRFTRATHAGSATSLVQFRRL</sequence>